<evidence type="ECO:0000256" key="2">
    <source>
        <dbReference type="ARBA" id="ARBA00009726"/>
    </source>
</evidence>
<evidence type="ECO:0000256" key="6">
    <source>
        <dbReference type="ARBA" id="ARBA00022840"/>
    </source>
</evidence>
<gene>
    <name evidence="13" type="ORF">AURDEDRAFT_187977</name>
</gene>
<feature type="transmembrane region" description="Helical" evidence="10">
    <location>
        <begin position="793"/>
        <end position="816"/>
    </location>
</feature>
<dbReference type="GO" id="GO:0016887">
    <property type="term" value="F:ATP hydrolysis activity"/>
    <property type="evidence" value="ECO:0007669"/>
    <property type="project" value="InterPro"/>
</dbReference>
<evidence type="ECO:0000259" key="11">
    <source>
        <dbReference type="PROSITE" id="PS50893"/>
    </source>
</evidence>
<dbReference type="FunFam" id="1.20.1560.10:FF:000006">
    <property type="entry name" value="ATP-binding cassette, sub-family C (CFTR/MRP), member 9"/>
    <property type="match status" value="1"/>
</dbReference>
<evidence type="ECO:0000256" key="4">
    <source>
        <dbReference type="ARBA" id="ARBA00022692"/>
    </source>
</evidence>
<keyword evidence="5" id="KW-0547">Nucleotide-binding</keyword>
<organism evidence="13 14">
    <name type="scientific">Auricularia subglabra (strain TFB-10046 / SS5)</name>
    <name type="common">White-rot fungus</name>
    <name type="synonym">Auricularia delicata (strain TFB10046)</name>
    <dbReference type="NCBI Taxonomy" id="717982"/>
    <lineage>
        <taxon>Eukaryota</taxon>
        <taxon>Fungi</taxon>
        <taxon>Dikarya</taxon>
        <taxon>Basidiomycota</taxon>
        <taxon>Agaricomycotina</taxon>
        <taxon>Agaricomycetes</taxon>
        <taxon>Auriculariales</taxon>
        <taxon>Auriculariaceae</taxon>
        <taxon>Auricularia</taxon>
    </lineage>
</organism>
<dbReference type="InterPro" id="IPR036640">
    <property type="entry name" value="ABC1_TM_sf"/>
</dbReference>
<feature type="region of interest" description="Disordered" evidence="9">
    <location>
        <begin position="63"/>
        <end position="88"/>
    </location>
</feature>
<dbReference type="EMBL" id="JH687836">
    <property type="protein sequence ID" value="EJD37726.1"/>
    <property type="molecule type" value="Genomic_DNA"/>
</dbReference>
<dbReference type="GO" id="GO:0140359">
    <property type="term" value="F:ABC-type transporter activity"/>
    <property type="evidence" value="ECO:0007669"/>
    <property type="project" value="InterPro"/>
</dbReference>
<dbReference type="OrthoDB" id="6500128at2759"/>
<feature type="transmembrane region" description="Helical" evidence="10">
    <location>
        <begin position="106"/>
        <end position="125"/>
    </location>
</feature>
<dbReference type="CDD" id="cd18597">
    <property type="entry name" value="ABC_6TM_YOR1_D1_like"/>
    <property type="match status" value="1"/>
</dbReference>
<dbReference type="GO" id="GO:0005524">
    <property type="term" value="F:ATP binding"/>
    <property type="evidence" value="ECO:0007669"/>
    <property type="project" value="UniProtKB-KW"/>
</dbReference>
<dbReference type="GO" id="GO:0016020">
    <property type="term" value="C:membrane"/>
    <property type="evidence" value="ECO:0007669"/>
    <property type="project" value="UniProtKB-SubCell"/>
</dbReference>
<dbReference type="KEGG" id="adl:AURDEDRAFT_187977"/>
<feature type="transmembrane region" description="Helical" evidence="10">
    <location>
        <begin position="195"/>
        <end position="214"/>
    </location>
</feature>
<keyword evidence="3" id="KW-0813">Transport</keyword>
<dbReference type="PROSITE" id="PS50893">
    <property type="entry name" value="ABC_TRANSPORTER_2"/>
    <property type="match status" value="1"/>
</dbReference>
<reference evidence="14" key="1">
    <citation type="journal article" date="2012" name="Science">
        <title>The Paleozoic origin of enzymatic lignin decomposition reconstructed from 31 fungal genomes.</title>
        <authorList>
            <person name="Floudas D."/>
            <person name="Binder M."/>
            <person name="Riley R."/>
            <person name="Barry K."/>
            <person name="Blanchette R.A."/>
            <person name="Henrissat B."/>
            <person name="Martinez A.T."/>
            <person name="Otillar R."/>
            <person name="Spatafora J.W."/>
            <person name="Yadav J.S."/>
            <person name="Aerts A."/>
            <person name="Benoit I."/>
            <person name="Boyd A."/>
            <person name="Carlson A."/>
            <person name="Copeland A."/>
            <person name="Coutinho P.M."/>
            <person name="de Vries R.P."/>
            <person name="Ferreira P."/>
            <person name="Findley K."/>
            <person name="Foster B."/>
            <person name="Gaskell J."/>
            <person name="Glotzer D."/>
            <person name="Gorecki P."/>
            <person name="Heitman J."/>
            <person name="Hesse C."/>
            <person name="Hori C."/>
            <person name="Igarashi K."/>
            <person name="Jurgens J.A."/>
            <person name="Kallen N."/>
            <person name="Kersten P."/>
            <person name="Kohler A."/>
            <person name="Kuees U."/>
            <person name="Kumar T.K.A."/>
            <person name="Kuo A."/>
            <person name="LaButti K."/>
            <person name="Larrondo L.F."/>
            <person name="Lindquist E."/>
            <person name="Ling A."/>
            <person name="Lombard V."/>
            <person name="Lucas S."/>
            <person name="Lundell T."/>
            <person name="Martin R."/>
            <person name="McLaughlin D.J."/>
            <person name="Morgenstern I."/>
            <person name="Morin E."/>
            <person name="Murat C."/>
            <person name="Nagy L.G."/>
            <person name="Nolan M."/>
            <person name="Ohm R.A."/>
            <person name="Patyshakuliyeva A."/>
            <person name="Rokas A."/>
            <person name="Ruiz-Duenas F.J."/>
            <person name="Sabat G."/>
            <person name="Salamov A."/>
            <person name="Samejima M."/>
            <person name="Schmutz J."/>
            <person name="Slot J.C."/>
            <person name="St John F."/>
            <person name="Stenlid J."/>
            <person name="Sun H."/>
            <person name="Sun S."/>
            <person name="Syed K."/>
            <person name="Tsang A."/>
            <person name="Wiebenga A."/>
            <person name="Young D."/>
            <person name="Pisabarro A."/>
            <person name="Eastwood D.C."/>
            <person name="Martin F."/>
            <person name="Cullen D."/>
            <person name="Grigoriev I.V."/>
            <person name="Hibbett D.S."/>
        </authorList>
    </citation>
    <scope>NUCLEOTIDE SEQUENCE [LARGE SCALE GENOMIC DNA]</scope>
    <source>
        <strain evidence="14">TFB10046</strain>
    </source>
</reference>
<protein>
    <recommendedName>
        <fullName evidence="15">P-loop containing nucleoside triphosphate hydrolase protein</fullName>
    </recommendedName>
</protein>
<dbReference type="FunFam" id="3.40.50.300:FF:000997">
    <property type="entry name" value="Multidrug resistance-associated protein 1"/>
    <property type="match status" value="1"/>
</dbReference>
<comment type="subcellular location">
    <subcellularLocation>
        <location evidence="1">Membrane</location>
        <topology evidence="1">Multi-pass membrane protein</topology>
    </subcellularLocation>
</comment>
<feature type="transmembrane region" description="Helical" evidence="10">
    <location>
        <begin position="253"/>
        <end position="270"/>
    </location>
</feature>
<keyword evidence="7 10" id="KW-1133">Transmembrane helix</keyword>
<comment type="similarity">
    <text evidence="2">Belongs to the ABC transporter superfamily. ABCC family. Conjugate transporter (TC 3.A.1.208) subfamily.</text>
</comment>
<dbReference type="SMART" id="SM00382">
    <property type="entry name" value="AAA"/>
    <property type="match status" value="1"/>
</dbReference>
<proteinExistence type="inferred from homology"/>
<evidence type="ECO:0000256" key="7">
    <source>
        <dbReference type="ARBA" id="ARBA00022989"/>
    </source>
</evidence>
<feature type="compositionally biased region" description="Basic and acidic residues" evidence="9">
    <location>
        <begin position="67"/>
        <end position="77"/>
    </location>
</feature>
<dbReference type="InterPro" id="IPR050173">
    <property type="entry name" value="ABC_transporter_C-like"/>
</dbReference>
<dbReference type="Gene3D" id="1.20.1560.10">
    <property type="entry name" value="ABC transporter type 1, transmembrane domain"/>
    <property type="match status" value="1"/>
</dbReference>
<evidence type="ECO:0000313" key="13">
    <source>
        <dbReference type="EMBL" id="EJD37726.1"/>
    </source>
</evidence>
<name>J0WUU9_AURST</name>
<dbReference type="PROSITE" id="PS50929">
    <property type="entry name" value="ABC_TM1F"/>
    <property type="match status" value="1"/>
</dbReference>
<dbReference type="CDD" id="cd03250">
    <property type="entry name" value="ABCC_MRP_domain1"/>
    <property type="match status" value="1"/>
</dbReference>
<dbReference type="SUPFAM" id="SSF90123">
    <property type="entry name" value="ABC transporter transmembrane region"/>
    <property type="match status" value="1"/>
</dbReference>
<feature type="transmembrane region" description="Helical" evidence="10">
    <location>
        <begin position="358"/>
        <end position="380"/>
    </location>
</feature>
<evidence type="ECO:0008006" key="15">
    <source>
        <dbReference type="Google" id="ProtNLM"/>
    </source>
</evidence>
<evidence type="ECO:0000256" key="5">
    <source>
        <dbReference type="ARBA" id="ARBA00022741"/>
    </source>
</evidence>
<dbReference type="InterPro" id="IPR011527">
    <property type="entry name" value="ABC1_TM_dom"/>
</dbReference>
<dbReference type="InterPro" id="IPR003439">
    <property type="entry name" value="ABC_transporter-like_ATP-bd"/>
</dbReference>
<dbReference type="Proteomes" id="UP000006514">
    <property type="component" value="Unassembled WGS sequence"/>
</dbReference>
<dbReference type="PANTHER" id="PTHR24223">
    <property type="entry name" value="ATP-BINDING CASSETTE SUB-FAMILY C"/>
    <property type="match status" value="1"/>
</dbReference>
<keyword evidence="8 10" id="KW-0472">Membrane</keyword>
<dbReference type="eggNOG" id="KOG0054">
    <property type="taxonomic scope" value="Eukaryota"/>
</dbReference>
<feature type="transmembrane region" description="Helical" evidence="10">
    <location>
        <begin position="276"/>
        <end position="294"/>
    </location>
</feature>
<dbReference type="OMA" id="CPEREAN"/>
<evidence type="ECO:0000256" key="3">
    <source>
        <dbReference type="ARBA" id="ARBA00022448"/>
    </source>
</evidence>
<sequence>MSRMCPDSKANIVQVLTFSWLTPLLRLGSRRPLEEQDLWELDEARHANRLGDRLETLFYGRAPPFKRPSEGHRRPTEEQGTGDGLARSAIEGSTDRLVPADKKKSAEFDMSLILAIYHAFAFRIWWTGLLLLVPGALNITTPLVTKLLIKYVTDAFNARDTPGQPDLKPASYGYGLAVAIFAMQQVASICHNQSYYGTLIFGFLLRTSLIPVVFRKALRLSGRARSEHTAGQITTIISADITRLDNASAFIHVMWYSPLLIIVGIALLIVNIGPSALVGLATLVASIPIQGYFVGKMMNLRRSNVLSTDKRVRLLQEVLQGMRVLVLFNWQTHYMERIMGMRKAELVNIRKLSIMRGLVTATTTFMPILAAILTFITYALTGHDLDAATIFSSLQLFNVITTPLTLFPLAAAAISDGVVSLRRIRNLLLAEDIADIPGLTDQSASLAAAQPAKGTAPAVSVHGSFSWEHTPPASDGVKNAAKSAAERDKEYAKLIARWAAGENVDQYAEAAANSEGPTPFALENIALDVKAGSFVAVVGRVGSGKSSLLQAIIGEMRRTAGRVEVNGRIAYTPQSPWIQNATLRDNILFGQPYDEDRYAEVLRACALEHDIAGFPRGDATEIGERGVNLSGGQKARVSLARATYKQSDIILLDDPLSAVDARVSKHIIDEYLLDGPAANKTRILVTHNLHVLPSTDEIIFVDKGRFVDRGTFSELLARQGAFSRMIEEFGSAGDQGDTIDSVVQDKKESVTDPQKLAKTQAPEAQKRFAGDERNVGAVSGSAYLSYFRNAGGLHWAAILLFGLVVAQGATVSSTYYEVLT</sequence>
<dbReference type="PANTHER" id="PTHR24223:SF456">
    <property type="entry name" value="MULTIDRUG RESISTANCE-ASSOCIATED PROTEIN LETHAL(2)03659"/>
    <property type="match status" value="1"/>
</dbReference>
<accession>J0WUU9</accession>
<dbReference type="AlphaFoldDB" id="J0WUU9"/>
<evidence type="ECO:0000256" key="8">
    <source>
        <dbReference type="ARBA" id="ARBA00023136"/>
    </source>
</evidence>
<evidence type="ECO:0000259" key="12">
    <source>
        <dbReference type="PROSITE" id="PS50929"/>
    </source>
</evidence>
<evidence type="ECO:0000313" key="14">
    <source>
        <dbReference type="Proteomes" id="UP000006514"/>
    </source>
</evidence>
<dbReference type="InterPro" id="IPR027417">
    <property type="entry name" value="P-loop_NTPase"/>
</dbReference>
<keyword evidence="14" id="KW-1185">Reference proteome</keyword>
<evidence type="ECO:0000256" key="9">
    <source>
        <dbReference type="SAM" id="MobiDB-lite"/>
    </source>
</evidence>
<evidence type="ECO:0000256" key="10">
    <source>
        <dbReference type="SAM" id="Phobius"/>
    </source>
</evidence>
<feature type="domain" description="ABC transporter" evidence="11">
    <location>
        <begin position="499"/>
        <end position="728"/>
    </location>
</feature>
<dbReference type="SUPFAM" id="SSF52540">
    <property type="entry name" value="P-loop containing nucleoside triphosphate hydrolases"/>
    <property type="match status" value="1"/>
</dbReference>
<dbReference type="InParanoid" id="J0WUU9"/>
<evidence type="ECO:0000256" key="1">
    <source>
        <dbReference type="ARBA" id="ARBA00004141"/>
    </source>
</evidence>
<dbReference type="PROSITE" id="PS00211">
    <property type="entry name" value="ABC_TRANSPORTER_1"/>
    <property type="match status" value="1"/>
</dbReference>
<keyword evidence="6" id="KW-0067">ATP-binding</keyword>
<keyword evidence="4 10" id="KW-0812">Transmembrane</keyword>
<dbReference type="Pfam" id="PF00005">
    <property type="entry name" value="ABC_tran"/>
    <property type="match status" value="1"/>
</dbReference>
<feature type="domain" description="ABC transmembrane type-1" evidence="12">
    <location>
        <begin position="125"/>
        <end position="416"/>
    </location>
</feature>
<dbReference type="Pfam" id="PF00664">
    <property type="entry name" value="ABC_membrane"/>
    <property type="match status" value="1"/>
</dbReference>
<dbReference type="InterPro" id="IPR017871">
    <property type="entry name" value="ABC_transporter-like_CS"/>
</dbReference>
<feature type="transmembrane region" description="Helical" evidence="10">
    <location>
        <begin position="400"/>
        <end position="419"/>
    </location>
</feature>
<dbReference type="InterPro" id="IPR003593">
    <property type="entry name" value="AAA+_ATPase"/>
</dbReference>
<dbReference type="Gene3D" id="3.40.50.300">
    <property type="entry name" value="P-loop containing nucleotide triphosphate hydrolases"/>
    <property type="match status" value="1"/>
</dbReference>